<sequence>MRILYIDLDALNPSHLGCYGYHRATSPTVDQIAQGGIVFNNVYCSDAPCLPSRTAFYQSRFGIKTGVVGHGGTAADPKRQGVSRNFRSDLEEDSFPRQLQKLGYHTAMISPFGQRHAAHHFYAGFHEIYNTGQGGGESVARVQPVVERWLQDQQGEDNWYLHLNYWDIHTPYRTPLDYGNPFKDTPLADWYTDEVIAEHVKRGGPHSAQDLDMYQDADSASFPRMPVRILDWSSLEQWIDGYDVAIRYVDDALAKICELLKKQGVYEDTAIIISADHGENQGDLGIYGEHGTADHGTCHIPFIVKWPGARSGVCREALHYHLDWAPTCLDLLDADSSNLKAPEAWDGQSFATSIVGDCDRGRNELVLSQCAHVCQRSVRFNYGKYQWLYMRTYHDGFHPFSKHMLFDLAQDPHEQRDVARLYPQVLKEATWRLLNWHDEAMASNVSAGSDVTDPMYTVLHEGGPFHARAYEGGRRTDSFSGYLERLRQSGREVYARGLDARYPSL</sequence>
<dbReference type="Proteomes" id="UP000541810">
    <property type="component" value="Unassembled WGS sequence"/>
</dbReference>
<dbReference type="CDD" id="cd16148">
    <property type="entry name" value="sulfatase_like"/>
    <property type="match status" value="1"/>
</dbReference>
<dbReference type="PANTHER" id="PTHR42693:SF33">
    <property type="entry name" value="ARYLSULFATASE"/>
    <property type="match status" value="1"/>
</dbReference>
<organism evidence="3 4">
    <name type="scientific">Algisphaera agarilytica</name>
    <dbReference type="NCBI Taxonomy" id="1385975"/>
    <lineage>
        <taxon>Bacteria</taxon>
        <taxon>Pseudomonadati</taxon>
        <taxon>Planctomycetota</taxon>
        <taxon>Phycisphaerae</taxon>
        <taxon>Phycisphaerales</taxon>
        <taxon>Phycisphaeraceae</taxon>
        <taxon>Algisphaera</taxon>
    </lineage>
</organism>
<accession>A0A7X0H7A2</accession>
<proteinExistence type="inferred from homology"/>
<evidence type="ECO:0000313" key="4">
    <source>
        <dbReference type="Proteomes" id="UP000541810"/>
    </source>
</evidence>
<gene>
    <name evidence="3" type="ORF">HNQ40_000921</name>
</gene>
<dbReference type="AlphaFoldDB" id="A0A7X0H7A2"/>
<reference evidence="3 4" key="1">
    <citation type="submission" date="2020-08" db="EMBL/GenBank/DDBJ databases">
        <title>Genomic Encyclopedia of Type Strains, Phase IV (KMG-IV): sequencing the most valuable type-strain genomes for metagenomic binning, comparative biology and taxonomic classification.</title>
        <authorList>
            <person name="Goeker M."/>
        </authorList>
    </citation>
    <scope>NUCLEOTIDE SEQUENCE [LARGE SCALE GENOMIC DNA]</scope>
    <source>
        <strain evidence="3 4">DSM 103725</strain>
    </source>
</reference>
<dbReference type="InterPro" id="IPR050738">
    <property type="entry name" value="Sulfatase"/>
</dbReference>
<keyword evidence="4" id="KW-1185">Reference proteome</keyword>
<dbReference type="InterPro" id="IPR017850">
    <property type="entry name" value="Alkaline_phosphatase_core_sf"/>
</dbReference>
<evidence type="ECO:0000256" key="1">
    <source>
        <dbReference type="ARBA" id="ARBA00008779"/>
    </source>
</evidence>
<dbReference type="InterPro" id="IPR000917">
    <property type="entry name" value="Sulfatase_N"/>
</dbReference>
<comment type="similarity">
    <text evidence="1">Belongs to the sulfatase family.</text>
</comment>
<dbReference type="Pfam" id="PF00884">
    <property type="entry name" value="Sulfatase"/>
    <property type="match status" value="1"/>
</dbReference>
<dbReference type="GO" id="GO:0004065">
    <property type="term" value="F:arylsulfatase activity"/>
    <property type="evidence" value="ECO:0007669"/>
    <property type="project" value="TreeGrafter"/>
</dbReference>
<dbReference type="PANTHER" id="PTHR42693">
    <property type="entry name" value="ARYLSULFATASE FAMILY MEMBER"/>
    <property type="match status" value="1"/>
</dbReference>
<feature type="domain" description="Sulfatase N-terminal" evidence="2">
    <location>
        <begin position="3"/>
        <end position="333"/>
    </location>
</feature>
<evidence type="ECO:0000259" key="2">
    <source>
        <dbReference type="Pfam" id="PF00884"/>
    </source>
</evidence>
<dbReference type="RefSeq" id="WP_184676711.1">
    <property type="nucleotide sequence ID" value="NZ_JACHGY010000001.1"/>
</dbReference>
<protein>
    <submittedName>
        <fullName evidence="3">Arylsulfatase A-like enzyme</fullName>
    </submittedName>
</protein>
<name>A0A7X0H7A2_9BACT</name>
<evidence type="ECO:0000313" key="3">
    <source>
        <dbReference type="EMBL" id="MBB6429115.1"/>
    </source>
</evidence>
<dbReference type="Gene3D" id="3.40.720.10">
    <property type="entry name" value="Alkaline Phosphatase, subunit A"/>
    <property type="match status" value="1"/>
</dbReference>
<comment type="caution">
    <text evidence="3">The sequence shown here is derived from an EMBL/GenBank/DDBJ whole genome shotgun (WGS) entry which is preliminary data.</text>
</comment>
<dbReference type="SUPFAM" id="SSF53649">
    <property type="entry name" value="Alkaline phosphatase-like"/>
    <property type="match status" value="1"/>
</dbReference>
<dbReference type="EMBL" id="JACHGY010000001">
    <property type="protein sequence ID" value="MBB6429115.1"/>
    <property type="molecule type" value="Genomic_DNA"/>
</dbReference>